<accession>A0A645DV09</accession>
<name>A0A645DV09_9ZZZZ</name>
<dbReference type="EMBL" id="VSSQ01040003">
    <property type="protein sequence ID" value="MPM93161.1"/>
    <property type="molecule type" value="Genomic_DNA"/>
</dbReference>
<evidence type="ECO:0000256" key="1">
    <source>
        <dbReference type="SAM" id="MobiDB-lite"/>
    </source>
</evidence>
<comment type="caution">
    <text evidence="3">The sequence shown here is derived from an EMBL/GenBank/DDBJ whole genome shotgun (WGS) entry which is preliminary data.</text>
</comment>
<dbReference type="Pfam" id="PF04316">
    <property type="entry name" value="FlgM"/>
    <property type="match status" value="1"/>
</dbReference>
<evidence type="ECO:0000259" key="2">
    <source>
        <dbReference type="Pfam" id="PF04316"/>
    </source>
</evidence>
<organism evidence="3">
    <name type="scientific">bioreactor metagenome</name>
    <dbReference type="NCBI Taxonomy" id="1076179"/>
    <lineage>
        <taxon>unclassified sequences</taxon>
        <taxon>metagenomes</taxon>
        <taxon>ecological metagenomes</taxon>
    </lineage>
</organism>
<protein>
    <recommendedName>
        <fullName evidence="2">Anti-sigma-28 factor FlgM C-terminal domain-containing protein</fullName>
    </recommendedName>
</protein>
<evidence type="ECO:0000313" key="3">
    <source>
        <dbReference type="EMBL" id="MPM93161.1"/>
    </source>
</evidence>
<feature type="domain" description="Anti-sigma-28 factor FlgM C-terminal" evidence="2">
    <location>
        <begin position="43"/>
        <end position="102"/>
    </location>
</feature>
<sequence length="105" mass="11128">MRITTEATGAAAYAQALTGTQNLQSTQSARGTEKGRETGGTFDQVDISQLSSGESRFQKELAARLVQDIRASTSTGDIQQLRDQIQSGTYRLDSVSIASAMLLGG</sequence>
<dbReference type="InterPro" id="IPR035890">
    <property type="entry name" value="Anti-sigma-28_factor_FlgM_sf"/>
</dbReference>
<reference evidence="3" key="1">
    <citation type="submission" date="2019-08" db="EMBL/GenBank/DDBJ databases">
        <authorList>
            <person name="Kucharzyk K."/>
            <person name="Murdoch R.W."/>
            <person name="Higgins S."/>
            <person name="Loffler F."/>
        </authorList>
    </citation>
    <scope>NUCLEOTIDE SEQUENCE</scope>
</reference>
<gene>
    <name evidence="3" type="ORF">SDC9_140297</name>
</gene>
<dbReference type="AlphaFoldDB" id="A0A645DV09"/>
<feature type="region of interest" description="Disordered" evidence="1">
    <location>
        <begin position="22"/>
        <end position="47"/>
    </location>
</feature>
<dbReference type="InterPro" id="IPR031316">
    <property type="entry name" value="FlgM_C"/>
</dbReference>
<proteinExistence type="predicted"/>
<dbReference type="SUPFAM" id="SSF101498">
    <property type="entry name" value="Anti-sigma factor FlgM"/>
    <property type="match status" value="1"/>
</dbReference>